<name>A0A6B1F8F9_9SYNE</name>
<evidence type="ECO:0000313" key="1">
    <source>
        <dbReference type="EMBL" id="MYG38056.1"/>
    </source>
</evidence>
<accession>A0A6B1F8F9</accession>
<dbReference type="EMBL" id="VYDO01000115">
    <property type="protein sequence ID" value="MYG38056.1"/>
    <property type="molecule type" value="Genomic_DNA"/>
</dbReference>
<proteinExistence type="predicted"/>
<organism evidence="1">
    <name type="scientific">Synechococcus sp. SB0676_bin_10</name>
    <dbReference type="NCBI Taxonomy" id="2604869"/>
    <lineage>
        <taxon>Bacteria</taxon>
        <taxon>Bacillati</taxon>
        <taxon>Cyanobacteriota</taxon>
        <taxon>Cyanophyceae</taxon>
        <taxon>Synechococcales</taxon>
        <taxon>Synechococcaceae</taxon>
        <taxon>Synechococcus</taxon>
    </lineage>
</organism>
<protein>
    <submittedName>
        <fullName evidence="1">Uncharacterized protein</fullName>
    </submittedName>
</protein>
<dbReference type="AlphaFoldDB" id="A0A6B1F8F9"/>
<comment type="caution">
    <text evidence="1">The sequence shown here is derived from an EMBL/GenBank/DDBJ whole genome shotgun (WGS) entry which is preliminary data.</text>
</comment>
<sequence>MSYIGAQTGLKLEKLLSASWKAGEINVISASLTSPSDFSFYSGPVHARFPEDACWSDLLRAPAIPQQEVLVKKLTDETMAAQFTFQEDML</sequence>
<reference evidence="1" key="1">
    <citation type="submission" date="2019-09" db="EMBL/GenBank/DDBJ databases">
        <title>Characterisation of the sponge microbiome using genome-centric metagenomics.</title>
        <authorList>
            <person name="Engelberts J.P."/>
            <person name="Robbins S.J."/>
            <person name="De Goeij J.M."/>
            <person name="Aranda M."/>
            <person name="Bell S.C."/>
            <person name="Webster N.S."/>
        </authorList>
    </citation>
    <scope>NUCLEOTIDE SEQUENCE</scope>
    <source>
        <strain evidence="1">SB0676_bin_10</strain>
    </source>
</reference>
<gene>
    <name evidence="1" type="ORF">F4162_03425</name>
</gene>